<dbReference type="Pfam" id="PF13492">
    <property type="entry name" value="GAF_3"/>
    <property type="match status" value="1"/>
</dbReference>
<organism evidence="2 3">
    <name type="scientific">Methylophaga marina</name>
    <dbReference type="NCBI Taxonomy" id="45495"/>
    <lineage>
        <taxon>Bacteria</taxon>
        <taxon>Pseudomonadati</taxon>
        <taxon>Pseudomonadota</taxon>
        <taxon>Gammaproteobacteria</taxon>
        <taxon>Thiotrichales</taxon>
        <taxon>Piscirickettsiaceae</taxon>
        <taxon>Methylophaga</taxon>
    </lineage>
</organism>
<dbReference type="SUPFAM" id="SSF55781">
    <property type="entry name" value="GAF domain-like"/>
    <property type="match status" value="1"/>
</dbReference>
<dbReference type="EMBL" id="BAAADG010000004">
    <property type="protein sequence ID" value="GAA0223446.1"/>
    <property type="molecule type" value="Genomic_DNA"/>
</dbReference>
<dbReference type="Gene3D" id="1.10.3210.10">
    <property type="entry name" value="Hypothetical protein af1432"/>
    <property type="match status" value="1"/>
</dbReference>
<dbReference type="Gene3D" id="3.30.450.40">
    <property type="match status" value="1"/>
</dbReference>
<dbReference type="PROSITE" id="PS51833">
    <property type="entry name" value="HDOD"/>
    <property type="match status" value="1"/>
</dbReference>
<comment type="caution">
    <text evidence="2">The sequence shown here is derived from an EMBL/GenBank/DDBJ whole genome shotgun (WGS) entry which is preliminary data.</text>
</comment>
<dbReference type="InterPro" id="IPR029016">
    <property type="entry name" value="GAF-like_dom_sf"/>
</dbReference>
<dbReference type="PANTHER" id="PTHR33525">
    <property type="match status" value="1"/>
</dbReference>
<protein>
    <recommendedName>
        <fullName evidence="1">HDOD domain-containing protein</fullName>
    </recommendedName>
</protein>
<reference evidence="2 3" key="1">
    <citation type="journal article" date="2019" name="Int. J. Syst. Evol. Microbiol.">
        <title>The Global Catalogue of Microorganisms (GCM) 10K type strain sequencing project: providing services to taxonomists for standard genome sequencing and annotation.</title>
        <authorList>
            <consortium name="The Broad Institute Genomics Platform"/>
            <consortium name="The Broad Institute Genome Sequencing Center for Infectious Disease"/>
            <person name="Wu L."/>
            <person name="Ma J."/>
        </authorList>
    </citation>
    <scope>NUCLEOTIDE SEQUENCE [LARGE SCALE GENOMIC DNA]</scope>
    <source>
        <strain evidence="2 3">JCM 6886</strain>
    </source>
</reference>
<dbReference type="InterPro" id="IPR052340">
    <property type="entry name" value="RNase_Y/CdgJ"/>
</dbReference>
<evidence type="ECO:0000313" key="2">
    <source>
        <dbReference type="EMBL" id="GAA0223446.1"/>
    </source>
</evidence>
<evidence type="ECO:0000259" key="1">
    <source>
        <dbReference type="PROSITE" id="PS51833"/>
    </source>
</evidence>
<dbReference type="SUPFAM" id="SSF109604">
    <property type="entry name" value="HD-domain/PDEase-like"/>
    <property type="match status" value="1"/>
</dbReference>
<gene>
    <name evidence="2" type="ORF">GCM10008964_13840</name>
</gene>
<evidence type="ECO:0000313" key="3">
    <source>
        <dbReference type="Proteomes" id="UP001501476"/>
    </source>
</evidence>
<sequence>MENAALSNWVKQLSEVDMPIFSGTVANVTKALNSGKSSASDVANIILQDASLTSRVLKAVNTVHFNPTKHSISTVSRAVMVMGFEQIKVLTLSMALIDNLQAGEQRTQLIQEMAFAFHAATQAREFAKHLKRNDAEDIFIATLLSRLGYMAFWAFADKESQVLLNDLQKDNESTQAELKVLGFRIVDLTKALCHDWALGDLLNDYLNNRLSEKNTQLISLAIDVAESAQHGWNEAELELVAKQASSICELSIEKAKNLVLLNVNKAKELTILYGSEQISRAIQLPDYLDEHHEKTDVPDVNNHNKKLEADFDYLMKVSQEMVQALEDIPLPSINIMLEMTLEGLIRGLAMDRAIFMILNEAKTDLICKSVLGEQTEYLKQRLTITLDKNPAFSLCVEQRHAVFVSVDEAGQLSKQIQTTLGNPPHLLMPVVVKNKVIGIFMADRHQTQREISQQEFIAFQQFCQQTNMGISFLAIQG</sequence>
<keyword evidence="3" id="KW-1185">Reference proteome</keyword>
<dbReference type="PANTHER" id="PTHR33525:SF3">
    <property type="entry name" value="RIBONUCLEASE Y"/>
    <property type="match status" value="1"/>
</dbReference>
<accession>A0ABN0TJT8</accession>
<dbReference type="RefSeq" id="WP_286304679.1">
    <property type="nucleotide sequence ID" value="NZ_AP027741.1"/>
</dbReference>
<dbReference type="Pfam" id="PF08668">
    <property type="entry name" value="HDOD"/>
    <property type="match status" value="1"/>
</dbReference>
<proteinExistence type="predicted"/>
<dbReference type="InterPro" id="IPR013976">
    <property type="entry name" value="HDOD"/>
</dbReference>
<dbReference type="InterPro" id="IPR003018">
    <property type="entry name" value="GAF"/>
</dbReference>
<feature type="domain" description="HDOD" evidence="1">
    <location>
        <begin position="18"/>
        <end position="212"/>
    </location>
</feature>
<name>A0ABN0TJT8_9GAMM</name>
<dbReference type="Proteomes" id="UP001501476">
    <property type="component" value="Unassembled WGS sequence"/>
</dbReference>